<accession>A0A930I1A0</accession>
<sequence length="154" mass="17819">MLNDKMVSRGKMYYQQSDKLRWEYTSPYAYAFVLNGSRVLISKGNRNDVINVNQSKFFKEIARIMMNSVVGKALNDKRDFKVSLSSSATEYVATLYPQQKQMQQMFQKIILHFNRQKAMVAKVELIEKRGDCTVIEMTNVKVNSPINAKVFTVN</sequence>
<proteinExistence type="predicted"/>
<reference evidence="2" key="1">
    <citation type="submission" date="2020-04" db="EMBL/GenBank/DDBJ databases">
        <title>Deep metagenomics examines the oral microbiome during advanced dental caries in children, revealing novel taxa and co-occurrences with host molecules.</title>
        <authorList>
            <person name="Baker J.L."/>
            <person name="Morton J.T."/>
            <person name="Dinis M."/>
            <person name="Alvarez R."/>
            <person name="Tran N.C."/>
            <person name="Knight R."/>
            <person name="Edlund A."/>
        </authorList>
    </citation>
    <scope>NUCLEOTIDE SEQUENCE</scope>
    <source>
        <strain evidence="2">JCVI_25_bin.9</strain>
    </source>
</reference>
<evidence type="ECO:0000313" key="2">
    <source>
        <dbReference type="EMBL" id="MBF1415797.1"/>
    </source>
</evidence>
<feature type="non-terminal residue" evidence="2">
    <location>
        <position position="1"/>
    </location>
</feature>
<keyword evidence="2" id="KW-0449">Lipoprotein</keyword>
<organism evidence="2 3">
    <name type="scientific">Prevotella histicola</name>
    <dbReference type="NCBI Taxonomy" id="470565"/>
    <lineage>
        <taxon>Bacteria</taxon>
        <taxon>Pseudomonadati</taxon>
        <taxon>Bacteroidota</taxon>
        <taxon>Bacteroidia</taxon>
        <taxon>Bacteroidales</taxon>
        <taxon>Prevotellaceae</taxon>
        <taxon>Prevotella</taxon>
    </lineage>
</organism>
<dbReference type="InterPro" id="IPR004564">
    <property type="entry name" value="OM_lipoprot_carrier_LolA-like"/>
</dbReference>
<evidence type="ECO:0000313" key="3">
    <source>
        <dbReference type="Proteomes" id="UP000757461"/>
    </source>
</evidence>
<dbReference type="Pfam" id="PF03548">
    <property type="entry name" value="LolA"/>
    <property type="match status" value="1"/>
</dbReference>
<dbReference type="AlphaFoldDB" id="A0A930I1A0"/>
<gene>
    <name evidence="2" type="ORF">HXN33_09485</name>
</gene>
<comment type="caution">
    <text evidence="2">The sequence shown here is derived from an EMBL/GenBank/DDBJ whole genome shotgun (WGS) entry which is preliminary data.</text>
</comment>
<name>A0A930I1A0_9BACT</name>
<protein>
    <submittedName>
        <fullName evidence="2">Outer membrane lipoprotein carrier protein LolA</fullName>
    </submittedName>
</protein>
<dbReference type="EMBL" id="JABZSQ010000223">
    <property type="protein sequence ID" value="MBF1415797.1"/>
    <property type="molecule type" value="Genomic_DNA"/>
</dbReference>
<dbReference type="PANTHER" id="PTHR35869">
    <property type="entry name" value="OUTER-MEMBRANE LIPOPROTEIN CARRIER PROTEIN"/>
    <property type="match status" value="1"/>
</dbReference>
<dbReference type="CDD" id="cd16325">
    <property type="entry name" value="LolA"/>
    <property type="match status" value="1"/>
</dbReference>
<dbReference type="Gene3D" id="2.50.20.10">
    <property type="entry name" value="Lipoprotein localisation LolA/LolB/LppX"/>
    <property type="match status" value="1"/>
</dbReference>
<dbReference type="PANTHER" id="PTHR35869:SF1">
    <property type="entry name" value="OUTER-MEMBRANE LIPOPROTEIN CARRIER PROTEIN"/>
    <property type="match status" value="1"/>
</dbReference>
<dbReference type="SUPFAM" id="SSF89392">
    <property type="entry name" value="Prokaryotic lipoproteins and lipoprotein localization factors"/>
    <property type="match status" value="1"/>
</dbReference>
<evidence type="ECO:0000256" key="1">
    <source>
        <dbReference type="ARBA" id="ARBA00022729"/>
    </source>
</evidence>
<dbReference type="Proteomes" id="UP000757461">
    <property type="component" value="Unassembled WGS sequence"/>
</dbReference>
<keyword evidence="1" id="KW-0732">Signal</keyword>
<dbReference type="InterPro" id="IPR029046">
    <property type="entry name" value="LolA/LolB/LppX"/>
</dbReference>